<dbReference type="Pfam" id="PF00067">
    <property type="entry name" value="p450"/>
    <property type="match status" value="1"/>
</dbReference>
<dbReference type="Gene3D" id="1.10.630.10">
    <property type="entry name" value="Cytochrome P450"/>
    <property type="match status" value="1"/>
</dbReference>
<keyword evidence="5 7" id="KW-0408">Iron</keyword>
<evidence type="ECO:0000256" key="2">
    <source>
        <dbReference type="ARBA" id="ARBA00022617"/>
    </source>
</evidence>
<dbReference type="GO" id="GO:0017000">
    <property type="term" value="P:antibiotic biosynthetic process"/>
    <property type="evidence" value="ECO:0007669"/>
    <property type="project" value="UniProtKB-ARBA"/>
</dbReference>
<evidence type="ECO:0000256" key="4">
    <source>
        <dbReference type="ARBA" id="ARBA00023002"/>
    </source>
</evidence>
<feature type="compositionally biased region" description="Basic and acidic residues" evidence="8">
    <location>
        <begin position="61"/>
        <end position="71"/>
    </location>
</feature>
<evidence type="ECO:0000313" key="10">
    <source>
        <dbReference type="Proteomes" id="UP001143480"/>
    </source>
</evidence>
<keyword evidence="2 7" id="KW-0349">Heme</keyword>
<dbReference type="GO" id="GO:0004497">
    <property type="term" value="F:monooxygenase activity"/>
    <property type="evidence" value="ECO:0007669"/>
    <property type="project" value="UniProtKB-KW"/>
</dbReference>
<dbReference type="PRINTS" id="PR00359">
    <property type="entry name" value="BP450"/>
</dbReference>
<dbReference type="AlphaFoldDB" id="A0A9W6KEI4"/>
<name>A0A9W6KEI4_9ACTN</name>
<proteinExistence type="inferred from homology"/>
<dbReference type="InterPro" id="IPR036396">
    <property type="entry name" value="Cyt_P450_sf"/>
</dbReference>
<dbReference type="GO" id="GO:0005506">
    <property type="term" value="F:iron ion binding"/>
    <property type="evidence" value="ECO:0007669"/>
    <property type="project" value="InterPro"/>
</dbReference>
<gene>
    <name evidence="9" type="ORF">GCM10017581_009150</name>
</gene>
<comment type="similarity">
    <text evidence="1 7">Belongs to the cytochrome P450 family.</text>
</comment>
<sequence>MQPMIDFDFSSPEYARRWPDIYAELREHAPVAYSSRHGGFWVVSSSALARQVARDPATFSSDHDPTGERTGYRGVGIPHSVGTRSLPQEADPPESTFYRRLMSPWFSQTAVARWEPWLTRLAEHLIGAKLPEGRLDVADDLAFPAPAMLVTALLGLPVDDWRELVDPFHTLVTRRPGDPEHARAEAGLTEVLRLVADTVARRRHEPGEDLLSGLVAARPGGRRLSDEQIVSIAQLVFFGGVDSTTALVTSAVHRLDTHPAERARLTGEPGLLGAATEEYLRWFSPIHLNGRTVTTDVTLGGCPLKAGDRLLIAWAGANRDPATAAEPERVVLDRPDNRHLAFGAGVHHCLGAHFARMMFRVVFSALLRHVPDFRVDHAGAERYPSVGQVNGFSHLPVTFTPRAARGGAGPLPAPPAGGAGAEPPP</sequence>
<dbReference type="InterPro" id="IPR017972">
    <property type="entry name" value="Cyt_P450_CS"/>
</dbReference>
<dbReference type="Proteomes" id="UP001143480">
    <property type="component" value="Unassembled WGS sequence"/>
</dbReference>
<dbReference type="EMBL" id="BSFP01000003">
    <property type="protein sequence ID" value="GLK99174.1"/>
    <property type="molecule type" value="Genomic_DNA"/>
</dbReference>
<dbReference type="GO" id="GO:0020037">
    <property type="term" value="F:heme binding"/>
    <property type="evidence" value="ECO:0007669"/>
    <property type="project" value="InterPro"/>
</dbReference>
<dbReference type="PROSITE" id="PS00086">
    <property type="entry name" value="CYTOCHROME_P450"/>
    <property type="match status" value="1"/>
</dbReference>
<reference evidence="9" key="2">
    <citation type="submission" date="2023-01" db="EMBL/GenBank/DDBJ databases">
        <authorList>
            <person name="Sun Q."/>
            <person name="Evtushenko L."/>
        </authorList>
    </citation>
    <scope>NUCLEOTIDE SEQUENCE</scope>
    <source>
        <strain evidence="9">VKM Ac-1321</strain>
    </source>
</reference>
<keyword evidence="4 7" id="KW-0560">Oxidoreductase</keyword>
<dbReference type="FunFam" id="1.10.630.10:FF:000018">
    <property type="entry name" value="Cytochrome P450 monooxygenase"/>
    <property type="match status" value="1"/>
</dbReference>
<comment type="caution">
    <text evidence="9">The sequence shown here is derived from an EMBL/GenBank/DDBJ whole genome shotgun (WGS) entry which is preliminary data.</text>
</comment>
<dbReference type="SUPFAM" id="SSF48264">
    <property type="entry name" value="Cytochrome P450"/>
    <property type="match status" value="1"/>
</dbReference>
<feature type="region of interest" description="Disordered" evidence="8">
    <location>
        <begin position="403"/>
        <end position="425"/>
    </location>
</feature>
<keyword evidence="3 7" id="KW-0479">Metal-binding</keyword>
<evidence type="ECO:0000256" key="5">
    <source>
        <dbReference type="ARBA" id="ARBA00023004"/>
    </source>
</evidence>
<evidence type="ECO:0000256" key="3">
    <source>
        <dbReference type="ARBA" id="ARBA00022723"/>
    </source>
</evidence>
<evidence type="ECO:0000256" key="1">
    <source>
        <dbReference type="ARBA" id="ARBA00010617"/>
    </source>
</evidence>
<feature type="region of interest" description="Disordered" evidence="8">
    <location>
        <begin position="55"/>
        <end position="92"/>
    </location>
</feature>
<accession>A0A9W6KEI4</accession>
<evidence type="ECO:0000256" key="7">
    <source>
        <dbReference type="RuleBase" id="RU000461"/>
    </source>
</evidence>
<evidence type="ECO:0000256" key="8">
    <source>
        <dbReference type="SAM" id="MobiDB-lite"/>
    </source>
</evidence>
<dbReference type="InterPro" id="IPR002397">
    <property type="entry name" value="Cyt_P450_B"/>
</dbReference>
<dbReference type="PANTHER" id="PTHR46696:SF6">
    <property type="entry name" value="P450, PUTATIVE (EUROFUNG)-RELATED"/>
    <property type="match status" value="1"/>
</dbReference>
<dbReference type="InterPro" id="IPR001128">
    <property type="entry name" value="Cyt_P450"/>
</dbReference>
<protein>
    <submittedName>
        <fullName evidence="9">Cytochrome P450</fullName>
    </submittedName>
</protein>
<evidence type="ECO:0000313" key="9">
    <source>
        <dbReference type="EMBL" id="GLK99174.1"/>
    </source>
</evidence>
<keyword evidence="6 7" id="KW-0503">Monooxygenase</keyword>
<dbReference type="GO" id="GO:0016705">
    <property type="term" value="F:oxidoreductase activity, acting on paired donors, with incorporation or reduction of molecular oxygen"/>
    <property type="evidence" value="ECO:0007669"/>
    <property type="project" value="InterPro"/>
</dbReference>
<organism evidence="9 10">
    <name type="scientific">Dactylosporangium matsuzakiense</name>
    <dbReference type="NCBI Taxonomy" id="53360"/>
    <lineage>
        <taxon>Bacteria</taxon>
        <taxon>Bacillati</taxon>
        <taxon>Actinomycetota</taxon>
        <taxon>Actinomycetes</taxon>
        <taxon>Micromonosporales</taxon>
        <taxon>Micromonosporaceae</taxon>
        <taxon>Dactylosporangium</taxon>
    </lineage>
</organism>
<dbReference type="PANTHER" id="PTHR46696">
    <property type="entry name" value="P450, PUTATIVE (EUROFUNG)-RELATED"/>
    <property type="match status" value="1"/>
</dbReference>
<reference evidence="9" key="1">
    <citation type="journal article" date="2014" name="Int. J. Syst. Evol. Microbiol.">
        <title>Complete genome sequence of Corynebacterium casei LMG S-19264T (=DSM 44701T), isolated from a smear-ripened cheese.</title>
        <authorList>
            <consortium name="US DOE Joint Genome Institute (JGI-PGF)"/>
            <person name="Walter F."/>
            <person name="Albersmeier A."/>
            <person name="Kalinowski J."/>
            <person name="Ruckert C."/>
        </authorList>
    </citation>
    <scope>NUCLEOTIDE SEQUENCE</scope>
    <source>
        <strain evidence="9">VKM Ac-1321</strain>
    </source>
</reference>
<evidence type="ECO:0000256" key="6">
    <source>
        <dbReference type="ARBA" id="ARBA00023033"/>
    </source>
</evidence>
<keyword evidence="10" id="KW-1185">Reference proteome</keyword>